<accession>A0A1X3D5C1</accession>
<sequence>MAMMQAAFADVLIDVRSPEEYARSHIKNAVLMPVDTVKNSISAAALDKAETVYIYCRSGNRAESARQTLLSMGYTDVKNLGGLEDARIFLQKHPKTAASIRKPK</sequence>
<feature type="domain" description="Rhodanese" evidence="1">
    <location>
        <begin position="6"/>
        <end position="87"/>
    </location>
</feature>
<evidence type="ECO:0000259" key="1">
    <source>
        <dbReference type="PROSITE" id="PS50206"/>
    </source>
</evidence>
<dbReference type="InterPro" id="IPR050229">
    <property type="entry name" value="GlpE_sulfurtransferase"/>
</dbReference>
<dbReference type="SUPFAM" id="SSF52821">
    <property type="entry name" value="Rhodanese/Cell cycle control phosphatase"/>
    <property type="match status" value="1"/>
</dbReference>
<organism evidence="2 3">
    <name type="scientific">Neisseria dentiae</name>
    <dbReference type="NCBI Taxonomy" id="194197"/>
    <lineage>
        <taxon>Bacteria</taxon>
        <taxon>Pseudomonadati</taxon>
        <taxon>Pseudomonadota</taxon>
        <taxon>Betaproteobacteria</taxon>
        <taxon>Neisseriales</taxon>
        <taxon>Neisseriaceae</taxon>
        <taxon>Neisseria</taxon>
    </lineage>
</organism>
<dbReference type="SMART" id="SM00450">
    <property type="entry name" value="RHOD"/>
    <property type="match status" value="1"/>
</dbReference>
<dbReference type="Pfam" id="PF00581">
    <property type="entry name" value="Rhodanese"/>
    <property type="match status" value="1"/>
</dbReference>
<dbReference type="CDD" id="cd00158">
    <property type="entry name" value="RHOD"/>
    <property type="match status" value="1"/>
</dbReference>
<evidence type="ECO:0000313" key="3">
    <source>
        <dbReference type="Proteomes" id="UP000193118"/>
    </source>
</evidence>
<dbReference type="EMBL" id="MTBO01000028">
    <property type="protein sequence ID" value="OSI14894.1"/>
    <property type="molecule type" value="Genomic_DNA"/>
</dbReference>
<reference evidence="3" key="1">
    <citation type="submission" date="2017-01" db="EMBL/GenBank/DDBJ databases">
        <authorList>
            <person name="Wolfgang W.J."/>
            <person name="Cole J."/>
            <person name="Wroblewski D."/>
            <person name="Mcginnis J."/>
            <person name="Musser K.A."/>
        </authorList>
    </citation>
    <scope>NUCLEOTIDE SEQUENCE [LARGE SCALE GENOMIC DNA]</scope>
    <source>
        <strain evidence="3">DSM 19151</strain>
    </source>
</reference>
<name>A0A1X3D5C1_9NEIS</name>
<dbReference type="PANTHER" id="PTHR43031">
    <property type="entry name" value="FAD-DEPENDENT OXIDOREDUCTASE"/>
    <property type="match status" value="1"/>
</dbReference>
<protein>
    <recommendedName>
        <fullName evidence="1">Rhodanese domain-containing protein</fullName>
    </recommendedName>
</protein>
<dbReference type="AlphaFoldDB" id="A0A1X3D5C1"/>
<dbReference type="InterPro" id="IPR036873">
    <property type="entry name" value="Rhodanese-like_dom_sf"/>
</dbReference>
<gene>
    <name evidence="2" type="ORF">BWD09_09520</name>
</gene>
<comment type="caution">
    <text evidence="2">The sequence shown here is derived from an EMBL/GenBank/DDBJ whole genome shotgun (WGS) entry which is preliminary data.</text>
</comment>
<dbReference type="PANTHER" id="PTHR43031:SF1">
    <property type="entry name" value="PYRIDINE NUCLEOTIDE-DISULPHIDE OXIDOREDUCTASE"/>
    <property type="match status" value="1"/>
</dbReference>
<dbReference type="STRING" id="194197.BWD09_09520"/>
<keyword evidence="3" id="KW-1185">Reference proteome</keyword>
<dbReference type="Gene3D" id="3.40.250.10">
    <property type="entry name" value="Rhodanese-like domain"/>
    <property type="match status" value="1"/>
</dbReference>
<proteinExistence type="predicted"/>
<dbReference type="PROSITE" id="PS50206">
    <property type="entry name" value="RHODANESE_3"/>
    <property type="match status" value="1"/>
</dbReference>
<dbReference type="InterPro" id="IPR001763">
    <property type="entry name" value="Rhodanese-like_dom"/>
</dbReference>
<evidence type="ECO:0000313" key="2">
    <source>
        <dbReference type="EMBL" id="OSI14894.1"/>
    </source>
</evidence>
<dbReference type="Proteomes" id="UP000193118">
    <property type="component" value="Unassembled WGS sequence"/>
</dbReference>